<evidence type="ECO:0000313" key="1">
    <source>
        <dbReference type="EMBL" id="CAB4953712.1"/>
    </source>
</evidence>
<proteinExistence type="predicted"/>
<name>A0A6J7KHS2_9ZZZZ</name>
<gene>
    <name evidence="1" type="ORF">UFOPK3564_03636</name>
</gene>
<protein>
    <submittedName>
        <fullName evidence="1">Unannotated protein</fullName>
    </submittedName>
</protein>
<sequence length="146" mass="15578">MRSRALAVLLTATICVLAGASGAQASTRWVLPYPFSTNSTTPSGGTTLVGPVSSFKASGPMGSFAQFRSFRWSGWGSKTAVGRGKARYCDNGCNAYRSATIRLTSRQRLCEAPATNFYLRYRFTGKSLAALLDGTTLRSGPLSFCP</sequence>
<accession>A0A6J7KHS2</accession>
<dbReference type="AlphaFoldDB" id="A0A6J7KHS2"/>
<reference evidence="1" key="1">
    <citation type="submission" date="2020-05" db="EMBL/GenBank/DDBJ databases">
        <authorList>
            <person name="Chiriac C."/>
            <person name="Salcher M."/>
            <person name="Ghai R."/>
            <person name="Kavagutti S V."/>
        </authorList>
    </citation>
    <scope>NUCLEOTIDE SEQUENCE</scope>
</reference>
<organism evidence="1">
    <name type="scientific">freshwater metagenome</name>
    <dbReference type="NCBI Taxonomy" id="449393"/>
    <lineage>
        <taxon>unclassified sequences</taxon>
        <taxon>metagenomes</taxon>
        <taxon>ecological metagenomes</taxon>
    </lineage>
</organism>
<dbReference type="EMBL" id="CAFBMK010000372">
    <property type="protein sequence ID" value="CAB4953712.1"/>
    <property type="molecule type" value="Genomic_DNA"/>
</dbReference>